<name>A0A9Q8QPF8_9HYPO</name>
<gene>
    <name evidence="2" type="ORF">JDV02_008360</name>
</gene>
<dbReference type="AlphaFoldDB" id="A0A9Q8QPF8"/>
<evidence type="ECO:0000256" key="1">
    <source>
        <dbReference type="SAM" id="MobiDB-lite"/>
    </source>
</evidence>
<proteinExistence type="predicted"/>
<dbReference type="GeneID" id="72070308"/>
<dbReference type="KEGG" id="ptkz:JDV02_008360"/>
<evidence type="ECO:0000313" key="2">
    <source>
        <dbReference type="EMBL" id="UNI22471.1"/>
    </source>
</evidence>
<evidence type="ECO:0000313" key="3">
    <source>
        <dbReference type="Proteomes" id="UP000829364"/>
    </source>
</evidence>
<keyword evidence="3" id="KW-1185">Reference proteome</keyword>
<dbReference type="EMBL" id="CP086361">
    <property type="protein sequence ID" value="UNI22471.1"/>
    <property type="molecule type" value="Genomic_DNA"/>
</dbReference>
<dbReference type="RefSeq" id="XP_047845952.1">
    <property type="nucleotide sequence ID" value="XM_047989947.1"/>
</dbReference>
<sequence length="480" mass="52806">MPCPPLVVHSPPIVCHVGTSVCVWSVCMATYMYMQTASLSPARTSLAHSNPPPQHTHHTHCIDTHGDVSASAIADHSHCTMVICKRPYSASRPPAKKQKLAHPQTMPESFWNCLANPPLTRGALEEQTRRLGAVKPDFHHSDEFLLSPELPEDSCGKLRKFSMHGGPDMRDVIGYCCYIDVDEDEDDLYDPASSTAPGVHVDEDGPFDDAFAQHLVNHGVFPKDVFPHGFVSGSKSPPPPKNVSELHKVSRRRRASLAGSDSGYDEFIKTDDLVNDGKETPDALLSLLENLDEQCPTVGGGVPFTNLDHLTDGSLVAAEPTTYHGVLRNCFNRRFLAKQHQQIVPSLDHLAPVLPTVFLEAKSPNSCEKAAVCQSLYVMALGARGFRNLQRAASGSDSAVVDDDRAYTFAAVYRCGWLLLFACYVRDQTKKGWCVPVLLGEWDLRASRQSFCDGVAAYRNVRDWAAAKRVELVQRANKCC</sequence>
<feature type="region of interest" description="Disordered" evidence="1">
    <location>
        <begin position="231"/>
        <end position="257"/>
    </location>
</feature>
<protein>
    <submittedName>
        <fullName evidence="2">Uncharacterized protein</fullName>
    </submittedName>
</protein>
<dbReference type="OrthoDB" id="5336565at2759"/>
<accession>A0A9Q8QPF8</accession>
<organism evidence="2 3">
    <name type="scientific">Purpureocillium takamizusanense</name>
    <dbReference type="NCBI Taxonomy" id="2060973"/>
    <lineage>
        <taxon>Eukaryota</taxon>
        <taxon>Fungi</taxon>
        <taxon>Dikarya</taxon>
        <taxon>Ascomycota</taxon>
        <taxon>Pezizomycotina</taxon>
        <taxon>Sordariomycetes</taxon>
        <taxon>Hypocreomycetidae</taxon>
        <taxon>Hypocreales</taxon>
        <taxon>Ophiocordycipitaceae</taxon>
        <taxon>Purpureocillium</taxon>
    </lineage>
</organism>
<reference evidence="2" key="1">
    <citation type="submission" date="2021-11" db="EMBL/GenBank/DDBJ databases">
        <title>Purpureocillium_takamizusanense_genome.</title>
        <authorList>
            <person name="Nguyen N.-H."/>
        </authorList>
    </citation>
    <scope>NUCLEOTIDE SEQUENCE</scope>
    <source>
        <strain evidence="2">PT3</strain>
    </source>
</reference>
<dbReference type="Proteomes" id="UP000829364">
    <property type="component" value="Chromosome 8"/>
</dbReference>